<dbReference type="InterPro" id="IPR000873">
    <property type="entry name" value="AMP-dep_synth/lig_dom"/>
</dbReference>
<dbReference type="CDD" id="cd05967">
    <property type="entry name" value="PrpE"/>
    <property type="match status" value="1"/>
</dbReference>
<dbReference type="InterPro" id="IPR032387">
    <property type="entry name" value="ACAS_N"/>
</dbReference>
<dbReference type="Gene3D" id="3.40.50.12780">
    <property type="entry name" value="N-terminal domain of ligase-like"/>
    <property type="match status" value="1"/>
</dbReference>
<dbReference type="GO" id="GO:0070013">
    <property type="term" value="C:intracellular organelle lumen"/>
    <property type="evidence" value="ECO:0007669"/>
    <property type="project" value="UniProtKB-ARBA"/>
</dbReference>
<evidence type="ECO:0000259" key="2">
    <source>
        <dbReference type="Pfam" id="PF00501"/>
    </source>
</evidence>
<dbReference type="PANTHER" id="PTHR43347:SF3">
    <property type="entry name" value="ACYL-COA SYNTHETASE SHORT-CHAIN FAMILY MEMBER 3, MITOCHONDRIAL"/>
    <property type="match status" value="1"/>
</dbReference>
<proteinExistence type="inferred from homology"/>
<evidence type="ECO:0000259" key="4">
    <source>
        <dbReference type="Pfam" id="PF16177"/>
    </source>
</evidence>
<gene>
    <name evidence="5" type="ORF">ATL31_2467</name>
</gene>
<dbReference type="Gene3D" id="3.30.300.30">
    <property type="match status" value="1"/>
</dbReference>
<dbReference type="RefSeq" id="WP_101396017.1">
    <property type="nucleotide sequence ID" value="NZ_PJNE01000001.1"/>
</dbReference>
<keyword evidence="6" id="KW-1185">Reference proteome</keyword>
<comment type="caution">
    <text evidence="5">The sequence shown here is derived from an EMBL/GenBank/DDBJ whole genome shotgun (WGS) entry which is preliminary data.</text>
</comment>
<dbReference type="SUPFAM" id="SSF56801">
    <property type="entry name" value="Acetyl-CoA synthetase-like"/>
    <property type="match status" value="1"/>
</dbReference>
<dbReference type="InterPro" id="IPR025110">
    <property type="entry name" value="AMP-bd_C"/>
</dbReference>
<feature type="domain" description="AMP-dependent synthetase/ligase" evidence="2">
    <location>
        <begin position="68"/>
        <end position="452"/>
    </location>
</feature>
<dbReference type="PANTHER" id="PTHR43347">
    <property type="entry name" value="ACYL-COA SYNTHETASE"/>
    <property type="match status" value="1"/>
</dbReference>
<dbReference type="OrthoDB" id="9803968at2"/>
<dbReference type="FunFam" id="3.40.50.12780:FF:000011">
    <property type="entry name" value="Acetyl-coenzyme A synthetase 2-like, mitochondrial"/>
    <property type="match status" value="1"/>
</dbReference>
<feature type="domain" description="AMP-binding enzyme C-terminal" evidence="3">
    <location>
        <begin position="517"/>
        <end position="597"/>
    </location>
</feature>
<dbReference type="Pfam" id="PF13193">
    <property type="entry name" value="AMP-binding_C"/>
    <property type="match status" value="1"/>
</dbReference>
<dbReference type="InterPro" id="IPR042099">
    <property type="entry name" value="ANL_N_sf"/>
</dbReference>
<evidence type="ECO:0000259" key="3">
    <source>
        <dbReference type="Pfam" id="PF13193"/>
    </source>
</evidence>
<dbReference type="Pfam" id="PF16177">
    <property type="entry name" value="ACAS_N"/>
    <property type="match status" value="1"/>
</dbReference>
<sequence>MSTGAYAASYERSLSDPTAFWGEAARAVEWSTPPTTVLDDSNPPFYRWFRGGRLNTCFNALDRHVRDGRGEQTALVYDSPVTGTKASFTYAELLGKVATFAGALASLGVEKGDRVVIYMPMVPEAVVAMLACARLGAVHSVVFGGFAPAELAARIEDARPVAVVAASCGIEPSRVVEYKPMLDAALDRSSHKPESVIVLQRSQARAAVGERDTEWEELDWDELVADAEPAGCVDVEATDPLYVLYTSGTTGRPKGIVRDNGGHAVALRWSMENIYDIGPGDAFFTASDVGWVVGHSYIVYAPLLTGATTVLYEGKPVGTPDAGAFWRVCAEHGVKAMFTAPTAYRAVRREDPEGALVREYDLSRLESVFLAGERLDPDTYAWATRVLGVPVVDHWWQTETGWPIVANLRGLDPMPLKAGSPSVPVPGFDVRVLDETGQEVPRGTEGAIAIRLPLPPGTLPTLWGDDERYVAGYLSVYEGYYLTGDGGLMDDDGYLSVMGRTDDVLNVAGHRLSTGSIEAALAGHPAVAECAVIGVADELKGQVPRGLVVLKADVDAAADGERIRAELVQRVRDEVGAVASLRQVDIVAGLPKTRSGKILRKTMREMADGRTPVVPGTIEDASVLDTLAPVLRPPG</sequence>
<protein>
    <submittedName>
        <fullName evidence="5">Propionyl-CoA synthetase</fullName>
    </submittedName>
</protein>
<dbReference type="Pfam" id="PF00501">
    <property type="entry name" value="AMP-binding"/>
    <property type="match status" value="1"/>
</dbReference>
<dbReference type="EMBL" id="PJNE01000001">
    <property type="protein sequence ID" value="PKW27617.1"/>
    <property type="molecule type" value="Genomic_DNA"/>
</dbReference>
<evidence type="ECO:0000313" key="5">
    <source>
        <dbReference type="EMBL" id="PKW27617.1"/>
    </source>
</evidence>
<dbReference type="GO" id="GO:0050218">
    <property type="term" value="F:propionate-CoA ligase activity"/>
    <property type="evidence" value="ECO:0007669"/>
    <property type="project" value="TreeGrafter"/>
</dbReference>
<comment type="similarity">
    <text evidence="1">Belongs to the ATP-dependent AMP-binding enzyme family.</text>
</comment>
<dbReference type="AlphaFoldDB" id="A0A2N3YL83"/>
<reference evidence="5 6" key="1">
    <citation type="submission" date="2017-12" db="EMBL/GenBank/DDBJ databases">
        <title>Sequencing the genomes of 1000 Actinobacteria strains.</title>
        <authorList>
            <person name="Klenk H.-P."/>
        </authorList>
    </citation>
    <scope>NUCLEOTIDE SEQUENCE [LARGE SCALE GENOMIC DNA]</scope>
    <source>
        <strain evidence="5 6">DSM 12806</strain>
    </source>
</reference>
<dbReference type="PROSITE" id="PS00455">
    <property type="entry name" value="AMP_BINDING"/>
    <property type="match status" value="1"/>
</dbReference>
<dbReference type="InterPro" id="IPR045851">
    <property type="entry name" value="AMP-bd_C_sf"/>
</dbReference>
<name>A0A2N3YL83_9MICO</name>
<evidence type="ECO:0000256" key="1">
    <source>
        <dbReference type="ARBA" id="ARBA00006432"/>
    </source>
</evidence>
<organism evidence="5 6">
    <name type="scientific">Phycicoccus duodecadis</name>
    <dbReference type="NCBI Taxonomy" id="173053"/>
    <lineage>
        <taxon>Bacteria</taxon>
        <taxon>Bacillati</taxon>
        <taxon>Actinomycetota</taxon>
        <taxon>Actinomycetes</taxon>
        <taxon>Micrococcales</taxon>
        <taxon>Intrasporangiaceae</taxon>
        <taxon>Phycicoccus</taxon>
    </lineage>
</organism>
<evidence type="ECO:0000313" key="6">
    <source>
        <dbReference type="Proteomes" id="UP000233781"/>
    </source>
</evidence>
<dbReference type="InterPro" id="IPR020845">
    <property type="entry name" value="AMP-binding_CS"/>
</dbReference>
<dbReference type="Proteomes" id="UP000233781">
    <property type="component" value="Unassembled WGS sequence"/>
</dbReference>
<feature type="domain" description="Acetyl-coenzyme A synthetase N-terminal" evidence="4">
    <location>
        <begin position="6"/>
        <end position="60"/>
    </location>
</feature>
<accession>A0A2N3YL83</accession>